<keyword evidence="1" id="KW-0812">Transmembrane</keyword>
<evidence type="ECO:0000313" key="4">
    <source>
        <dbReference type="WBParaSite" id="TCONS_00002471.p1"/>
    </source>
</evidence>
<reference evidence="3" key="1">
    <citation type="submission" date="2015-08" db="UniProtKB">
        <authorList>
            <consortium name="WormBaseParasite"/>
        </authorList>
    </citation>
    <scope>IDENTIFICATION</scope>
</reference>
<proteinExistence type="predicted"/>
<organism evidence="3">
    <name type="scientific">Strongyloides stercoralis</name>
    <name type="common">Threadworm</name>
    <dbReference type="NCBI Taxonomy" id="6248"/>
    <lineage>
        <taxon>Eukaryota</taxon>
        <taxon>Metazoa</taxon>
        <taxon>Ecdysozoa</taxon>
        <taxon>Nematoda</taxon>
        <taxon>Chromadorea</taxon>
        <taxon>Rhabditida</taxon>
        <taxon>Tylenchina</taxon>
        <taxon>Panagrolaimomorpha</taxon>
        <taxon>Strongyloidoidea</taxon>
        <taxon>Strongyloididae</taxon>
        <taxon>Strongyloides</taxon>
    </lineage>
</organism>
<dbReference type="STRING" id="6248.A0A0K0ER04"/>
<keyword evidence="1" id="KW-1133">Transmembrane helix</keyword>
<dbReference type="WBParaSite" id="TCONS_00002471.p1">
    <property type="protein sequence ID" value="TCONS_00002471.p1"/>
    <property type="gene ID" value="XLOC_002320"/>
</dbReference>
<dbReference type="WBParaSite" id="SSTP_0001188600.1">
    <property type="protein sequence ID" value="SSTP_0001188600.1"/>
    <property type="gene ID" value="SSTP_0001188600"/>
</dbReference>
<name>A0A0K0ER04_STRER</name>
<keyword evidence="1" id="KW-0472">Membrane</keyword>
<dbReference type="Proteomes" id="UP000035681">
    <property type="component" value="Unplaced"/>
</dbReference>
<evidence type="ECO:0000313" key="3">
    <source>
        <dbReference type="WBParaSite" id="SSTP_0001188600.1"/>
    </source>
</evidence>
<evidence type="ECO:0000313" key="2">
    <source>
        <dbReference type="Proteomes" id="UP000035681"/>
    </source>
</evidence>
<dbReference type="AlphaFoldDB" id="A0A0K0ER04"/>
<evidence type="ECO:0000256" key="1">
    <source>
        <dbReference type="SAM" id="Phobius"/>
    </source>
</evidence>
<protein>
    <submittedName>
        <fullName evidence="3 4">Uncharacterized protein</fullName>
    </submittedName>
</protein>
<accession>A0A0K0ER04</accession>
<keyword evidence="2" id="KW-1185">Reference proteome</keyword>
<sequence length="125" mass="14802">MNSLLFFRRGPTLISTKRCLHHKYQGTGVQIYDEYLKGKERSKANEGKENPLDYTIFGNKRKSETDVFFYSDRRSGKGFSNFSNVIYENRPYIWPPLRKLYRFNTILIMVGSVLCFINFDFFLSI</sequence>
<feature type="transmembrane region" description="Helical" evidence="1">
    <location>
        <begin position="100"/>
        <end position="119"/>
    </location>
</feature>